<feature type="region of interest" description="Disordered" evidence="1">
    <location>
        <begin position="1663"/>
        <end position="1688"/>
    </location>
</feature>
<feature type="compositionally biased region" description="Polar residues" evidence="1">
    <location>
        <begin position="1544"/>
        <end position="1554"/>
    </location>
</feature>
<evidence type="ECO:0000256" key="1">
    <source>
        <dbReference type="SAM" id="MobiDB-lite"/>
    </source>
</evidence>
<feature type="compositionally biased region" description="Low complexity" evidence="1">
    <location>
        <begin position="1303"/>
        <end position="1315"/>
    </location>
</feature>
<feature type="region of interest" description="Disordered" evidence="1">
    <location>
        <begin position="1169"/>
        <end position="1315"/>
    </location>
</feature>
<dbReference type="Proteomes" id="UP001527925">
    <property type="component" value="Unassembled WGS sequence"/>
</dbReference>
<feature type="region of interest" description="Disordered" evidence="1">
    <location>
        <begin position="1495"/>
        <end position="1561"/>
    </location>
</feature>
<feature type="compositionally biased region" description="Low complexity" evidence="1">
    <location>
        <begin position="114"/>
        <end position="124"/>
    </location>
</feature>
<comment type="caution">
    <text evidence="2">The sequence shown here is derived from an EMBL/GenBank/DDBJ whole genome shotgun (WGS) entry which is preliminary data.</text>
</comment>
<reference evidence="2 3" key="1">
    <citation type="submission" date="2023-09" db="EMBL/GenBank/DDBJ databases">
        <title>Pangenome analysis of Batrachochytrium dendrobatidis and related Chytrids.</title>
        <authorList>
            <person name="Yacoub M.N."/>
            <person name="Stajich J.E."/>
            <person name="James T.Y."/>
        </authorList>
    </citation>
    <scope>NUCLEOTIDE SEQUENCE [LARGE SCALE GENOMIC DNA]</scope>
    <source>
        <strain evidence="2 3">JEL0888</strain>
    </source>
</reference>
<evidence type="ECO:0000313" key="3">
    <source>
        <dbReference type="Proteomes" id="UP001527925"/>
    </source>
</evidence>
<protein>
    <submittedName>
        <fullName evidence="2">Uncharacterized protein</fullName>
    </submittedName>
</protein>
<feature type="compositionally biased region" description="Basic and acidic residues" evidence="1">
    <location>
        <begin position="169"/>
        <end position="180"/>
    </location>
</feature>
<feature type="compositionally biased region" description="Low complexity" evidence="1">
    <location>
        <begin position="386"/>
        <end position="400"/>
    </location>
</feature>
<feature type="compositionally biased region" description="Acidic residues" evidence="1">
    <location>
        <begin position="76"/>
        <end position="86"/>
    </location>
</feature>
<feature type="region of interest" description="Disordered" evidence="1">
    <location>
        <begin position="882"/>
        <end position="933"/>
    </location>
</feature>
<feature type="compositionally biased region" description="Basic and acidic residues" evidence="1">
    <location>
        <begin position="907"/>
        <end position="916"/>
    </location>
</feature>
<feature type="compositionally biased region" description="Low complexity" evidence="1">
    <location>
        <begin position="1180"/>
        <end position="1197"/>
    </location>
</feature>
<feature type="compositionally biased region" description="Low complexity" evidence="1">
    <location>
        <begin position="800"/>
        <end position="809"/>
    </location>
</feature>
<feature type="compositionally biased region" description="Low complexity" evidence="1">
    <location>
        <begin position="589"/>
        <end position="606"/>
    </location>
</feature>
<feature type="compositionally biased region" description="Basic and acidic residues" evidence="1">
    <location>
        <begin position="790"/>
        <end position="799"/>
    </location>
</feature>
<feature type="region of interest" description="Disordered" evidence="1">
    <location>
        <begin position="571"/>
        <end position="654"/>
    </location>
</feature>
<name>A0ABR4NBU3_9FUNG</name>
<feature type="compositionally biased region" description="Acidic residues" evidence="1">
    <location>
        <begin position="1532"/>
        <end position="1543"/>
    </location>
</feature>
<feature type="region of interest" description="Disordered" evidence="1">
    <location>
        <begin position="260"/>
        <end position="279"/>
    </location>
</feature>
<feature type="compositionally biased region" description="Low complexity" evidence="1">
    <location>
        <begin position="626"/>
        <end position="639"/>
    </location>
</feature>
<feature type="compositionally biased region" description="Basic and acidic residues" evidence="1">
    <location>
        <begin position="820"/>
        <end position="847"/>
    </location>
</feature>
<feature type="region of interest" description="Disordered" evidence="1">
    <location>
        <begin position="344"/>
        <end position="421"/>
    </location>
</feature>
<feature type="region of interest" description="Disordered" evidence="1">
    <location>
        <begin position="670"/>
        <end position="712"/>
    </location>
</feature>
<accession>A0ABR4NBU3</accession>
<feature type="compositionally biased region" description="Polar residues" evidence="1">
    <location>
        <begin position="1221"/>
        <end position="1246"/>
    </location>
</feature>
<proteinExistence type="predicted"/>
<feature type="compositionally biased region" description="Low complexity" evidence="1">
    <location>
        <begin position="1252"/>
        <end position="1263"/>
    </location>
</feature>
<feature type="region of interest" description="Disordered" evidence="1">
    <location>
        <begin position="973"/>
        <end position="1065"/>
    </location>
</feature>
<feature type="compositionally biased region" description="Polar residues" evidence="1">
    <location>
        <begin position="1199"/>
        <end position="1211"/>
    </location>
</feature>
<feature type="compositionally biased region" description="Polar residues" evidence="1">
    <location>
        <begin position="140"/>
        <end position="153"/>
    </location>
</feature>
<feature type="region of interest" description="Disordered" evidence="1">
    <location>
        <begin position="1099"/>
        <end position="1126"/>
    </location>
</feature>
<feature type="region of interest" description="Disordered" evidence="1">
    <location>
        <begin position="40"/>
        <end position="180"/>
    </location>
</feature>
<feature type="region of interest" description="Disordered" evidence="1">
    <location>
        <begin position="784"/>
        <end position="863"/>
    </location>
</feature>
<gene>
    <name evidence="2" type="ORF">HK105_203384</name>
</gene>
<feature type="compositionally biased region" description="Polar residues" evidence="1">
    <location>
        <begin position="607"/>
        <end position="618"/>
    </location>
</feature>
<feature type="compositionally biased region" description="Low complexity" evidence="1">
    <location>
        <begin position="87"/>
        <end position="100"/>
    </location>
</feature>
<sequence>MTARVNALEIFASDAEDYLLSITSEIGLISRAVNESAASTLQRQRKAQPPALPRLHAPRPLAPSPLLKDPSQGDEVRDEDFEDIPDAADALAADAPDPLDGSTLRSPVSAADTRSLSRSRSPGSVRRRRSARAPSRSSLQTASRMRQLLSQQQELHETATARRSKRPSVRPDAKSAGARDLESIDDKAFRDLLNICQRYSVLVEDMGLSPGAAPQPHASEQQLGRQPEKQSAQDGDAAPQHRQKRAAKANSFRRSLISLARAPAAADPDTGLQAGDEAKRTVEDDMKDIAALAAEYSKVAETGGTLTRGHIEMFHRARRNINGLTLTLDRLERLWKMAAEDDPTIINLDDDPADKPALAPKPTHVSPPQSEAGSGSTEGSLPRSVAASSLGRSQAAAAAAPMLPQQVGQEQQHMHSAAAAEAEAMREAVAYARAPQPYPGMSPTGVAPGSGQIPPLPPMPLIPPMRQLSPMQHMPPMPPLHPRMPGTFVDPSLWYSPYMHPSEMAYAHLMPEYGGYMSEHHINAAQHMQQQHLYHQHLLMQQHQQQQLLQQQQQQILHYQQQLQVRMQVPPPAHPATHYQNHQGNGVVHSAQQQAAIAQQHAAASANRRSPSVASQNSHRSHASKQSRATQSSSAAQQHAHADQGQRDPSSPTTDAALHHAEYVLQQVNATHERDGQSPEPQLSRAPSVRSVARSQASEPSGPRQPPRAVTPVPAPVVPGIVAVIPVKPQVPASRPAVAAGAPIRTPNAVAQRKAKHKPDGLGELITNYSEAVSRLEAPQLVEQRAPLRRANESDDVRNADGAAGGPARNNDDDDDEIREIDKPPTPRQGRRESRHLADDDPLKVYERPTTAAQQVAKAKPAQKFRLSRIVKAVSLATKRSFTKDKSAAEASANGASSEASSGGKQGQDKKRKSDLQRAPSLDTLGCARQQQQMRDFEEIDMLLDRLGRLDKPDDQAYVRGPRRAPMRLSSIEEEHGAGSGSAAGVPGHPRAGAAASNASAPSSQAGSPVLSPAASPARSAPASAAGSPRTQHRASTYSTLPARRPATQRSLRASSDAAADDTPFDEIERALDRMGRMGRIANQSYVRIPGSGSTMEASTLYEASSTRSSSLHQRSHTDERTDGSTLADFQRGSMMSFTSSGAPPLIAASSGSGVGSAGAHYHVFQQPHRHSAQGMSGVQSMSPQRHQQQQQHGFHSPRSAQLQHTQQQHPLSPRHAPTLSPRQASTQSLPQAEPQQPRQELLTSTLHRRANSATSATESNSTIRRRQQSADAIHDAESELTIQRPPRLQMDGAVASSDDASEATQSAETSGAASATAADAAAGAEVAMIESPGLSALTPSGSFPPLPRPETFLEQQRQRTHMPLKQPGHPGHDSWYSIIDLDEPLLAVAMSGIGDVSFSGGTLRRGAANGAGAAAGAGGAAGASAAAGAVDPVAASAAEPTARPSLTVKTEGVATKAAKLSPAPGSGHVLRTTPQPAVVRIASFTSREVAIVTLDGKPSEPRDASHSADGRPQAEGVVPSALARRTVHGMDDDDDDDDDDDFANTSYWQQNSTLERRPGGAFAAGLSMPIPLPPPVARIAAGGGGSVGGSVGGGLGGGGGSGFSVLGEIGAGDEEAVLAADEYPRHQRVHTAGDESSEWTASAVGSARLLAAQPLALDIAASPAPSSAGSSTRRGSAAASSMLGRRPSTLRFSSTSSLASAVRW</sequence>
<feature type="compositionally biased region" description="Low complexity" evidence="1">
    <location>
        <begin position="1663"/>
        <end position="1682"/>
    </location>
</feature>
<feature type="compositionally biased region" description="Polar residues" evidence="1">
    <location>
        <begin position="366"/>
        <end position="379"/>
    </location>
</feature>
<feature type="compositionally biased region" description="Low complexity" evidence="1">
    <location>
        <begin position="53"/>
        <end position="67"/>
    </location>
</feature>
<organism evidence="2 3">
    <name type="scientific">Polyrhizophydium stewartii</name>
    <dbReference type="NCBI Taxonomy" id="2732419"/>
    <lineage>
        <taxon>Eukaryota</taxon>
        <taxon>Fungi</taxon>
        <taxon>Fungi incertae sedis</taxon>
        <taxon>Chytridiomycota</taxon>
        <taxon>Chytridiomycota incertae sedis</taxon>
        <taxon>Chytridiomycetes</taxon>
        <taxon>Rhizophydiales</taxon>
        <taxon>Rhizophydiales incertae sedis</taxon>
        <taxon>Polyrhizophydium</taxon>
    </lineage>
</organism>
<dbReference type="EMBL" id="JADGIZ020000013">
    <property type="protein sequence ID" value="KAL2916952.1"/>
    <property type="molecule type" value="Genomic_DNA"/>
</dbReference>
<feature type="region of interest" description="Disordered" evidence="1">
    <location>
        <begin position="207"/>
        <end position="250"/>
    </location>
</feature>
<feature type="compositionally biased region" description="Low complexity" evidence="1">
    <location>
        <begin position="889"/>
        <end position="903"/>
    </location>
</feature>
<feature type="compositionally biased region" description="Low complexity" evidence="1">
    <location>
        <begin position="684"/>
        <end position="698"/>
    </location>
</feature>
<evidence type="ECO:0000313" key="2">
    <source>
        <dbReference type="EMBL" id="KAL2916952.1"/>
    </source>
</evidence>
<feature type="compositionally biased region" description="Polar residues" evidence="1">
    <location>
        <begin position="218"/>
        <end position="233"/>
    </location>
</feature>
<feature type="compositionally biased region" description="Low complexity" evidence="1">
    <location>
        <begin position="992"/>
        <end position="1030"/>
    </location>
</feature>
<feature type="compositionally biased region" description="Basic and acidic residues" evidence="1">
    <location>
        <begin position="1498"/>
        <end position="1510"/>
    </location>
</feature>
<keyword evidence="3" id="KW-1185">Reference proteome</keyword>